<gene>
    <name evidence="1" type="ORF">SPARVUS_LOCUS14135127</name>
</gene>
<evidence type="ECO:0000313" key="1">
    <source>
        <dbReference type="EMBL" id="CAI9608647.1"/>
    </source>
</evidence>
<accession>A0ABN9GK22</accession>
<dbReference type="EMBL" id="CATNWA010018646">
    <property type="protein sequence ID" value="CAI9608647.1"/>
    <property type="molecule type" value="Genomic_DNA"/>
</dbReference>
<keyword evidence="2" id="KW-1185">Reference proteome</keyword>
<organism evidence="1 2">
    <name type="scientific">Staurois parvus</name>
    <dbReference type="NCBI Taxonomy" id="386267"/>
    <lineage>
        <taxon>Eukaryota</taxon>
        <taxon>Metazoa</taxon>
        <taxon>Chordata</taxon>
        <taxon>Craniata</taxon>
        <taxon>Vertebrata</taxon>
        <taxon>Euteleostomi</taxon>
        <taxon>Amphibia</taxon>
        <taxon>Batrachia</taxon>
        <taxon>Anura</taxon>
        <taxon>Neobatrachia</taxon>
        <taxon>Ranoidea</taxon>
        <taxon>Ranidae</taxon>
        <taxon>Staurois</taxon>
    </lineage>
</organism>
<evidence type="ECO:0000313" key="2">
    <source>
        <dbReference type="Proteomes" id="UP001162483"/>
    </source>
</evidence>
<reference evidence="1" key="1">
    <citation type="submission" date="2023-05" db="EMBL/GenBank/DDBJ databases">
        <authorList>
            <person name="Stuckert A."/>
        </authorList>
    </citation>
    <scope>NUCLEOTIDE SEQUENCE</scope>
</reference>
<protein>
    <submittedName>
        <fullName evidence="1">Uncharacterized protein</fullName>
    </submittedName>
</protein>
<proteinExistence type="predicted"/>
<comment type="caution">
    <text evidence="1">The sequence shown here is derived from an EMBL/GenBank/DDBJ whole genome shotgun (WGS) entry which is preliminary data.</text>
</comment>
<sequence>MTERGQCMLKGTACRSHQLSAELKTSKLHVTFRLAQQQCIESFKEWVSMAEQLHP</sequence>
<feature type="non-terminal residue" evidence="1">
    <location>
        <position position="55"/>
    </location>
</feature>
<dbReference type="Proteomes" id="UP001162483">
    <property type="component" value="Unassembled WGS sequence"/>
</dbReference>
<name>A0ABN9GK22_9NEOB</name>